<feature type="compositionally biased region" description="Low complexity" evidence="1">
    <location>
        <begin position="304"/>
        <end position="327"/>
    </location>
</feature>
<dbReference type="Gene3D" id="1.20.5.170">
    <property type="match status" value="1"/>
</dbReference>
<evidence type="ECO:0000256" key="1">
    <source>
        <dbReference type="SAM" id="MobiDB-lite"/>
    </source>
</evidence>
<accession>A0A061H8P0</accession>
<dbReference type="PROSITE" id="PS50217">
    <property type="entry name" value="BZIP"/>
    <property type="match status" value="1"/>
</dbReference>
<dbReference type="GeneID" id="19319670"/>
<organism evidence="3 4">
    <name type="scientific">Pseudozyma flocculosa PF-1</name>
    <dbReference type="NCBI Taxonomy" id="1277687"/>
    <lineage>
        <taxon>Eukaryota</taxon>
        <taxon>Fungi</taxon>
        <taxon>Dikarya</taxon>
        <taxon>Basidiomycota</taxon>
        <taxon>Ustilaginomycotina</taxon>
        <taxon>Ustilaginomycetes</taxon>
        <taxon>Ustilaginales</taxon>
        <taxon>Ustilaginaceae</taxon>
        <taxon>Pseudozyma</taxon>
    </lineage>
</organism>
<dbReference type="CDD" id="cd14688">
    <property type="entry name" value="bZIP_YAP"/>
    <property type="match status" value="1"/>
</dbReference>
<feature type="compositionally biased region" description="Basic and acidic residues" evidence="1">
    <location>
        <begin position="17"/>
        <end position="31"/>
    </location>
</feature>
<evidence type="ECO:0000313" key="4">
    <source>
        <dbReference type="Proteomes" id="UP000053664"/>
    </source>
</evidence>
<feature type="domain" description="BZIP" evidence="2">
    <location>
        <begin position="26"/>
        <end position="84"/>
    </location>
</feature>
<dbReference type="EMBL" id="KE361642">
    <property type="protein sequence ID" value="EPQ26946.1"/>
    <property type="molecule type" value="Genomic_DNA"/>
</dbReference>
<protein>
    <recommendedName>
        <fullName evidence="2">BZIP domain-containing protein</fullName>
    </recommendedName>
</protein>
<dbReference type="InterPro" id="IPR004827">
    <property type="entry name" value="bZIP"/>
</dbReference>
<feature type="region of interest" description="Disordered" evidence="1">
    <location>
        <begin position="96"/>
        <end position="162"/>
    </location>
</feature>
<dbReference type="SMART" id="SM00338">
    <property type="entry name" value="BRLZ"/>
    <property type="match status" value="1"/>
</dbReference>
<dbReference type="GO" id="GO:0003700">
    <property type="term" value="F:DNA-binding transcription factor activity"/>
    <property type="evidence" value="ECO:0007669"/>
    <property type="project" value="InterPro"/>
</dbReference>
<dbReference type="InterPro" id="IPR046347">
    <property type="entry name" value="bZIP_sf"/>
</dbReference>
<dbReference type="KEGG" id="pfp:PFL1_05580"/>
<dbReference type="AlphaFoldDB" id="A0A061H8P0"/>
<dbReference type="SUPFAM" id="SSF57959">
    <property type="entry name" value="Leucine zipper domain"/>
    <property type="match status" value="1"/>
</dbReference>
<dbReference type="PROSITE" id="PS00036">
    <property type="entry name" value="BZIP_BASIC"/>
    <property type="match status" value="1"/>
</dbReference>
<dbReference type="Proteomes" id="UP000053664">
    <property type="component" value="Unassembled WGS sequence"/>
</dbReference>
<evidence type="ECO:0000313" key="3">
    <source>
        <dbReference type="EMBL" id="EPQ26946.1"/>
    </source>
</evidence>
<feature type="compositionally biased region" description="Polar residues" evidence="1">
    <location>
        <begin position="328"/>
        <end position="340"/>
    </location>
</feature>
<sequence>MKVSQADAAKPQVDVNDAERLKQIAKRKEQNRNAQRRLRERKEEYTMQLEAQVAELHRRSQTQEEHSHYLREILERIRMENQVLSQQLAMVSGSPETVHRSSVDSSAPTANVAQPFATNRPRHSSESYAASSQGLSLWPPSIDPSHTTDMPRPFGGNLAPHETITHSQSPLLAPAPAQPRSATGLPAAAGGFTFPTILHPAAAPISRASEATNARHPHPHPQQHLRQPPQHPHPLPEPLHRASASPLASASDGMLSPMALRGSLNRYGSGQTEITVPSDSSESDPPAAKMRCRGLSVSRKQSGPMDVDMDPAAASSSVAASTTMPASLNQHRSGASSSMQPEHGTRAPEANSMFSRGLLEHRQAAGSSAASASGAAAINNSDQCMHSWLNPGNSGIEHEQDLVLANMPSQDVSGHLKPIGATPGALGLTTHGDGWTISPWVNFTSSPLDQVDSRQSVRLDGAGPTEYDSFGRPTSLASRRGFSGKLELGAHVLEQ</sequence>
<dbReference type="HOGENOM" id="CLU_578877_0_0_1"/>
<proteinExistence type="predicted"/>
<feature type="compositionally biased region" description="Polar residues" evidence="1">
    <location>
        <begin position="266"/>
        <end position="275"/>
    </location>
</feature>
<name>A0A061H8P0_9BASI</name>
<feature type="compositionally biased region" description="Polar residues" evidence="1">
    <location>
        <begin position="126"/>
        <end position="135"/>
    </location>
</feature>
<feature type="compositionally biased region" description="Polar residues" evidence="1">
    <location>
        <begin position="103"/>
        <end position="112"/>
    </location>
</feature>
<dbReference type="eggNOG" id="ENOG502RPD7">
    <property type="taxonomic scope" value="Eukaryota"/>
</dbReference>
<dbReference type="RefSeq" id="XP_007881307.1">
    <property type="nucleotide sequence ID" value="XM_007883116.1"/>
</dbReference>
<gene>
    <name evidence="3" type="ORF">PFL1_05580</name>
</gene>
<evidence type="ECO:0000259" key="2">
    <source>
        <dbReference type="PROSITE" id="PS50217"/>
    </source>
</evidence>
<dbReference type="OrthoDB" id="2593073at2759"/>
<feature type="compositionally biased region" description="Low complexity" evidence="1">
    <location>
        <begin position="277"/>
        <end position="286"/>
    </location>
</feature>
<feature type="region of interest" description="Disordered" evidence="1">
    <location>
        <begin position="208"/>
        <end position="349"/>
    </location>
</feature>
<reference evidence="3 4" key="1">
    <citation type="journal article" date="2013" name="Plant Cell">
        <title>The transition from a phytopathogenic smut ancestor to an anamorphic biocontrol agent deciphered by comparative whole-genome analysis.</title>
        <authorList>
            <person name="Lefebvre F."/>
            <person name="Joly D.L."/>
            <person name="Labbe C."/>
            <person name="Teichmann B."/>
            <person name="Linning R."/>
            <person name="Belzile F."/>
            <person name="Bakkeren G."/>
            <person name="Belanger R.R."/>
        </authorList>
    </citation>
    <scope>NUCLEOTIDE SEQUENCE [LARGE SCALE GENOMIC DNA]</scope>
    <source>
        <strain evidence="3 4">PF-1</strain>
    </source>
</reference>
<feature type="region of interest" description="Disordered" evidence="1">
    <location>
        <begin position="1"/>
        <end position="43"/>
    </location>
</feature>